<evidence type="ECO:0000256" key="12">
    <source>
        <dbReference type="NCBIfam" id="TIGR00665"/>
    </source>
</evidence>
<dbReference type="GO" id="GO:0005524">
    <property type="term" value="F:ATP binding"/>
    <property type="evidence" value="ECO:0007669"/>
    <property type="project" value="UniProtKB-UniRule"/>
</dbReference>
<dbReference type="NCBIfam" id="NF004384">
    <property type="entry name" value="PRK05748.1"/>
    <property type="match status" value="1"/>
</dbReference>
<organism evidence="16 17">
    <name type="scientific">Luteibacter yeojuensis</name>
    <dbReference type="NCBI Taxonomy" id="345309"/>
    <lineage>
        <taxon>Bacteria</taxon>
        <taxon>Pseudomonadati</taxon>
        <taxon>Pseudomonadota</taxon>
        <taxon>Gammaproteobacteria</taxon>
        <taxon>Lysobacterales</taxon>
        <taxon>Rhodanobacteraceae</taxon>
        <taxon>Luteibacter</taxon>
    </lineage>
</organism>
<protein>
    <recommendedName>
        <fullName evidence="12 13">Replicative DNA helicase</fullName>
        <ecNumber evidence="12 13">5.6.2.3</ecNumber>
    </recommendedName>
</protein>
<proteinExistence type="inferred from homology"/>
<comment type="caution">
    <text evidence="16">The sequence shown here is derived from an EMBL/GenBank/DDBJ whole genome shotgun (WGS) entry which is preliminary data.</text>
</comment>
<dbReference type="EC" id="5.6.2.3" evidence="12 13"/>
<name>A0A7X5QU23_9GAMM</name>
<dbReference type="FunFam" id="1.10.860.10:FF:000001">
    <property type="entry name" value="Replicative DNA helicase"/>
    <property type="match status" value="1"/>
</dbReference>
<evidence type="ECO:0000256" key="14">
    <source>
        <dbReference type="SAM" id="MobiDB-lite"/>
    </source>
</evidence>
<dbReference type="SUPFAM" id="SSF48024">
    <property type="entry name" value="N-terminal domain of DnaB helicase"/>
    <property type="match status" value="1"/>
</dbReference>
<evidence type="ECO:0000256" key="11">
    <source>
        <dbReference type="ARBA" id="ARBA00048954"/>
    </source>
</evidence>
<dbReference type="Proteomes" id="UP000518878">
    <property type="component" value="Unassembled WGS sequence"/>
</dbReference>
<dbReference type="GO" id="GO:0003677">
    <property type="term" value="F:DNA binding"/>
    <property type="evidence" value="ECO:0007669"/>
    <property type="project" value="UniProtKB-UniRule"/>
</dbReference>
<sequence length="471" mass="52312">MSFNPERSERGDRKRRREPSAIDALRIPPHSIEAEQAVLGGLMLSPDSLDKVADKLSDDDFYRRDHRLIWRAINELATKGMPCDAITLGDWFIANDMAEMVGGATYLMELANSTPSAANIAAYGDIVREKSVLRQLIDAGTSITEDGFRPEGKSVQEVMELAEQRVFRIAESGARGKKDIVSVREATAEAFRMLTERYEKRGQLTGLSTGFTDLDELTSGLQPSDLIIIAARPSMGKTAFALNLAEAAAMRGKKAVAVFSMEMSASQLAFRLISSLGRVHAQHLRNGDLAEEDWPRVTSAITMLSDAKIFIDDTPAMSPVEMRSRARRLQREHGLGMIVIDYLQLMQVPGNSENRATEISEISRGLKALAKELNVPVIALSQLNRSLEQRADKRPMMSDLRESGAIEQDADVIMFIYRDEYYNKESADKGLAEIIIGKQRNGPTDTVKLAFLGHYTKFENWAPDSYVGSFD</sequence>
<evidence type="ECO:0000256" key="1">
    <source>
        <dbReference type="ARBA" id="ARBA00008428"/>
    </source>
</evidence>
<dbReference type="InterPro" id="IPR027417">
    <property type="entry name" value="P-loop_NTPase"/>
</dbReference>
<keyword evidence="3 13" id="KW-0235">DNA replication</keyword>
<evidence type="ECO:0000256" key="9">
    <source>
        <dbReference type="ARBA" id="ARBA00023235"/>
    </source>
</evidence>
<dbReference type="GO" id="GO:1990077">
    <property type="term" value="C:primosome complex"/>
    <property type="evidence" value="ECO:0007669"/>
    <property type="project" value="UniProtKB-UniRule"/>
</dbReference>
<dbReference type="PANTHER" id="PTHR30153:SF2">
    <property type="entry name" value="REPLICATIVE DNA HELICASE"/>
    <property type="match status" value="1"/>
</dbReference>
<feature type="compositionally biased region" description="Basic and acidic residues" evidence="14">
    <location>
        <begin position="1"/>
        <end position="12"/>
    </location>
</feature>
<gene>
    <name evidence="16" type="ORF">HBF32_07475</name>
</gene>
<dbReference type="GO" id="GO:0042802">
    <property type="term" value="F:identical protein binding"/>
    <property type="evidence" value="ECO:0007669"/>
    <property type="project" value="UniProtKB-ARBA"/>
</dbReference>
<dbReference type="GO" id="GO:0006269">
    <property type="term" value="P:DNA replication, synthesis of primer"/>
    <property type="evidence" value="ECO:0007669"/>
    <property type="project" value="UniProtKB-UniRule"/>
</dbReference>
<keyword evidence="6 13" id="KW-0347">Helicase</keyword>
<evidence type="ECO:0000256" key="10">
    <source>
        <dbReference type="ARBA" id="ARBA00044932"/>
    </source>
</evidence>
<evidence type="ECO:0000256" key="13">
    <source>
        <dbReference type="RuleBase" id="RU362085"/>
    </source>
</evidence>
<dbReference type="Gene3D" id="3.40.50.300">
    <property type="entry name" value="P-loop containing nucleotide triphosphate hydrolases"/>
    <property type="match status" value="1"/>
</dbReference>
<feature type="domain" description="SF4 helicase" evidence="15">
    <location>
        <begin position="200"/>
        <end position="465"/>
    </location>
</feature>
<dbReference type="CDD" id="cd00984">
    <property type="entry name" value="DnaB_C"/>
    <property type="match status" value="1"/>
</dbReference>
<dbReference type="InterPro" id="IPR007693">
    <property type="entry name" value="DNA_helicase_DnaB-like_N"/>
</dbReference>
<dbReference type="GO" id="GO:0043139">
    <property type="term" value="F:5'-3' DNA helicase activity"/>
    <property type="evidence" value="ECO:0007669"/>
    <property type="project" value="UniProtKB-EC"/>
</dbReference>
<feature type="region of interest" description="Disordered" evidence="14">
    <location>
        <begin position="1"/>
        <end position="22"/>
    </location>
</feature>
<comment type="similarity">
    <text evidence="1 13">Belongs to the helicase family. DnaB subfamily.</text>
</comment>
<dbReference type="NCBIfam" id="NF006443">
    <property type="entry name" value="PRK08760.1"/>
    <property type="match status" value="1"/>
</dbReference>
<keyword evidence="17" id="KW-1185">Reference proteome</keyword>
<dbReference type="FunFam" id="3.40.50.300:FF:000076">
    <property type="entry name" value="Replicative DNA helicase"/>
    <property type="match status" value="1"/>
</dbReference>
<dbReference type="PANTHER" id="PTHR30153">
    <property type="entry name" value="REPLICATIVE DNA HELICASE DNAB"/>
    <property type="match status" value="1"/>
</dbReference>
<keyword evidence="4 13" id="KW-0547">Nucleotide-binding</keyword>
<reference evidence="16 17" key="1">
    <citation type="journal article" date="2006" name="Int. J. Syst. Evol. Microbiol.">
        <title>Dyella yeojuensis sp. nov., isolated from greenhouse soil in Korea.</title>
        <authorList>
            <person name="Kim B.Y."/>
            <person name="Weon H.Y."/>
            <person name="Lee K.H."/>
            <person name="Seok S.J."/>
            <person name="Kwon S.W."/>
            <person name="Go S.J."/>
            <person name="Stackebrandt E."/>
        </authorList>
    </citation>
    <scope>NUCLEOTIDE SEQUENCE [LARGE SCALE GENOMIC DNA]</scope>
    <source>
        <strain evidence="16 17">DSM 17673</strain>
    </source>
</reference>
<evidence type="ECO:0000256" key="5">
    <source>
        <dbReference type="ARBA" id="ARBA00022801"/>
    </source>
</evidence>
<dbReference type="GO" id="GO:0016787">
    <property type="term" value="F:hydrolase activity"/>
    <property type="evidence" value="ECO:0007669"/>
    <property type="project" value="UniProtKB-KW"/>
</dbReference>
<dbReference type="Pfam" id="PF00772">
    <property type="entry name" value="DnaB"/>
    <property type="match status" value="1"/>
</dbReference>
<evidence type="ECO:0000313" key="17">
    <source>
        <dbReference type="Proteomes" id="UP000518878"/>
    </source>
</evidence>
<evidence type="ECO:0000256" key="2">
    <source>
        <dbReference type="ARBA" id="ARBA00022515"/>
    </source>
</evidence>
<dbReference type="Pfam" id="PF03796">
    <property type="entry name" value="DnaB_C"/>
    <property type="match status" value="1"/>
</dbReference>
<evidence type="ECO:0000256" key="4">
    <source>
        <dbReference type="ARBA" id="ARBA00022741"/>
    </source>
</evidence>
<dbReference type="SUPFAM" id="SSF52540">
    <property type="entry name" value="P-loop containing nucleoside triphosphate hydrolases"/>
    <property type="match status" value="1"/>
</dbReference>
<keyword evidence="9" id="KW-0413">Isomerase</keyword>
<dbReference type="InterPro" id="IPR007692">
    <property type="entry name" value="DNA_helicase_DnaB"/>
</dbReference>
<dbReference type="PROSITE" id="PS51199">
    <property type="entry name" value="SF4_HELICASE"/>
    <property type="match status" value="1"/>
</dbReference>
<evidence type="ECO:0000256" key="8">
    <source>
        <dbReference type="ARBA" id="ARBA00023125"/>
    </source>
</evidence>
<evidence type="ECO:0000259" key="15">
    <source>
        <dbReference type="PROSITE" id="PS51199"/>
    </source>
</evidence>
<dbReference type="GO" id="GO:0005829">
    <property type="term" value="C:cytosol"/>
    <property type="evidence" value="ECO:0007669"/>
    <property type="project" value="TreeGrafter"/>
</dbReference>
<keyword evidence="5 13" id="KW-0378">Hydrolase</keyword>
<dbReference type="RefSeq" id="WP_166699054.1">
    <property type="nucleotide sequence ID" value="NZ_JAAQTL010000001.1"/>
</dbReference>
<keyword evidence="8 13" id="KW-0238">DNA-binding</keyword>
<evidence type="ECO:0000256" key="6">
    <source>
        <dbReference type="ARBA" id="ARBA00022806"/>
    </source>
</evidence>
<dbReference type="Gene3D" id="1.10.860.10">
    <property type="entry name" value="DNAb Helicase, Chain A"/>
    <property type="match status" value="1"/>
</dbReference>
<dbReference type="AlphaFoldDB" id="A0A7X5QU23"/>
<keyword evidence="7 13" id="KW-0067">ATP-binding</keyword>
<dbReference type="InterPro" id="IPR016136">
    <property type="entry name" value="DNA_helicase_N/primase_C"/>
</dbReference>
<keyword evidence="2 13" id="KW-0639">Primosome</keyword>
<evidence type="ECO:0000313" key="16">
    <source>
        <dbReference type="EMBL" id="NID15300.1"/>
    </source>
</evidence>
<dbReference type="InterPro" id="IPR007694">
    <property type="entry name" value="DNA_helicase_DnaB-like_C"/>
</dbReference>
<accession>A0A7X5QU23</accession>
<comment type="function">
    <text evidence="10 13">The main replicative DNA helicase, it participates in initiation and elongation during chromosome replication. Travels ahead of the DNA replisome, separating dsDNA into templates for DNA synthesis. A processive ATP-dependent 5'-3' DNA helicase it has DNA-dependent ATPase activity.</text>
</comment>
<comment type="catalytic activity">
    <reaction evidence="11 13">
        <text>ATP + H2O = ADP + phosphate + H(+)</text>
        <dbReference type="Rhea" id="RHEA:13065"/>
        <dbReference type="ChEBI" id="CHEBI:15377"/>
        <dbReference type="ChEBI" id="CHEBI:15378"/>
        <dbReference type="ChEBI" id="CHEBI:30616"/>
        <dbReference type="ChEBI" id="CHEBI:43474"/>
        <dbReference type="ChEBI" id="CHEBI:456216"/>
        <dbReference type="EC" id="5.6.2.3"/>
    </reaction>
</comment>
<dbReference type="EMBL" id="JAAQTL010000001">
    <property type="protein sequence ID" value="NID15300.1"/>
    <property type="molecule type" value="Genomic_DNA"/>
</dbReference>
<evidence type="ECO:0000256" key="7">
    <source>
        <dbReference type="ARBA" id="ARBA00022840"/>
    </source>
</evidence>
<dbReference type="NCBIfam" id="TIGR00665">
    <property type="entry name" value="DnaB"/>
    <property type="match status" value="1"/>
</dbReference>
<evidence type="ECO:0000256" key="3">
    <source>
        <dbReference type="ARBA" id="ARBA00022705"/>
    </source>
</evidence>
<dbReference type="InterPro" id="IPR036185">
    <property type="entry name" value="DNA_heli_DnaB-like_N_sf"/>
</dbReference>